<gene>
    <name evidence="2" type="ORF">S03H2_13004</name>
</gene>
<comment type="caution">
    <text evidence="2">The sequence shown here is derived from an EMBL/GenBank/DDBJ whole genome shotgun (WGS) entry which is preliminary data.</text>
</comment>
<evidence type="ECO:0000313" key="2">
    <source>
        <dbReference type="EMBL" id="GAH34311.1"/>
    </source>
</evidence>
<feature type="compositionally biased region" description="Basic and acidic residues" evidence="1">
    <location>
        <begin position="93"/>
        <end position="107"/>
    </location>
</feature>
<reference evidence="2" key="1">
    <citation type="journal article" date="2014" name="Front. Microbiol.">
        <title>High frequency of phylogenetically diverse reductive dehalogenase-homologous genes in deep subseafloor sedimentary metagenomes.</title>
        <authorList>
            <person name="Kawai M."/>
            <person name="Futagami T."/>
            <person name="Toyoda A."/>
            <person name="Takaki Y."/>
            <person name="Nishi S."/>
            <person name="Hori S."/>
            <person name="Arai W."/>
            <person name="Tsubouchi T."/>
            <person name="Morono Y."/>
            <person name="Uchiyama I."/>
            <person name="Ito T."/>
            <person name="Fujiyama A."/>
            <person name="Inagaki F."/>
            <person name="Takami H."/>
        </authorList>
    </citation>
    <scope>NUCLEOTIDE SEQUENCE</scope>
    <source>
        <strain evidence="2">Expedition CK06-06</strain>
    </source>
</reference>
<protein>
    <submittedName>
        <fullName evidence="2">Uncharacterized protein</fullName>
    </submittedName>
</protein>
<feature type="region of interest" description="Disordered" evidence="1">
    <location>
        <begin position="89"/>
        <end position="118"/>
    </location>
</feature>
<dbReference type="EMBL" id="BARU01006606">
    <property type="protein sequence ID" value="GAH34311.1"/>
    <property type="molecule type" value="Genomic_DNA"/>
</dbReference>
<evidence type="ECO:0000256" key="1">
    <source>
        <dbReference type="SAM" id="MobiDB-lite"/>
    </source>
</evidence>
<organism evidence="2">
    <name type="scientific">marine sediment metagenome</name>
    <dbReference type="NCBI Taxonomy" id="412755"/>
    <lineage>
        <taxon>unclassified sequences</taxon>
        <taxon>metagenomes</taxon>
        <taxon>ecological metagenomes</taxon>
    </lineage>
</organism>
<dbReference type="AlphaFoldDB" id="X1ELR8"/>
<sequence length="118" mass="13441">MNQTSMPGATTGLIIAVLLLTSSLVFADGTLWYQGLFDGEVKVPDQLWGWYEYSPTGTSAHPLYTQRHSLARHRYGRRYGRWTCPVIYLPKPDATDKDSEDKDEQKKVHTPRPLPGQY</sequence>
<accession>X1ELR8</accession>
<name>X1ELR8_9ZZZZ</name>
<proteinExistence type="predicted"/>